<comment type="caution">
    <text evidence="1">The sequence shown here is derived from an EMBL/GenBank/DDBJ whole genome shotgun (WGS) entry which is preliminary data.</text>
</comment>
<dbReference type="Proteomes" id="UP001480595">
    <property type="component" value="Unassembled WGS sequence"/>
</dbReference>
<gene>
    <name evidence="1" type="ORF">PG994_008829</name>
</gene>
<organism evidence="1 2">
    <name type="scientific">Apiospora phragmitis</name>
    <dbReference type="NCBI Taxonomy" id="2905665"/>
    <lineage>
        <taxon>Eukaryota</taxon>
        <taxon>Fungi</taxon>
        <taxon>Dikarya</taxon>
        <taxon>Ascomycota</taxon>
        <taxon>Pezizomycotina</taxon>
        <taxon>Sordariomycetes</taxon>
        <taxon>Xylariomycetidae</taxon>
        <taxon>Amphisphaeriales</taxon>
        <taxon>Apiosporaceae</taxon>
        <taxon>Apiospora</taxon>
    </lineage>
</organism>
<proteinExistence type="predicted"/>
<keyword evidence="2" id="KW-1185">Reference proteome</keyword>
<dbReference type="RefSeq" id="XP_066713827.1">
    <property type="nucleotide sequence ID" value="XM_066860238.1"/>
</dbReference>
<evidence type="ECO:0000313" key="1">
    <source>
        <dbReference type="EMBL" id="KAK8058381.1"/>
    </source>
</evidence>
<dbReference type="EMBL" id="JAQQWL010000009">
    <property type="protein sequence ID" value="KAK8058381.1"/>
    <property type="molecule type" value="Genomic_DNA"/>
</dbReference>
<reference evidence="1 2" key="1">
    <citation type="submission" date="2023-01" db="EMBL/GenBank/DDBJ databases">
        <title>Analysis of 21 Apiospora genomes using comparative genomics revels a genus with tremendous synthesis potential of carbohydrate active enzymes and secondary metabolites.</title>
        <authorList>
            <person name="Sorensen T."/>
        </authorList>
    </citation>
    <scope>NUCLEOTIDE SEQUENCE [LARGE SCALE GENOMIC DNA]</scope>
    <source>
        <strain evidence="1 2">CBS 135458</strain>
    </source>
</reference>
<accession>A0ABR1UHJ4</accession>
<evidence type="ECO:0000313" key="2">
    <source>
        <dbReference type="Proteomes" id="UP001480595"/>
    </source>
</evidence>
<name>A0ABR1UHJ4_9PEZI</name>
<sequence>MSGNGRSGNGLHSFADFLARLDTPNAFSDNAPPLRQSSNPIEFLSFDEFLSRRDTLAVANNNSQKPQGKKNAVALPMSRQHLQQRNIMADWRGNTNDRSPNHHSTSLLPENVMESDLRSTSMTGGDMNNTTNNNNIATATSDNSPVSDTERDIFAFLDGLDDVDPPNDKNMGVFYGRHYRNASSALTASSAA</sequence>
<dbReference type="GeneID" id="92093301"/>
<protein>
    <submittedName>
        <fullName evidence="1">Uncharacterized protein</fullName>
    </submittedName>
</protein>